<dbReference type="GO" id="GO:0003729">
    <property type="term" value="F:mRNA binding"/>
    <property type="evidence" value="ECO:0007669"/>
    <property type="project" value="InterPro"/>
</dbReference>
<evidence type="ECO:0008006" key="6">
    <source>
        <dbReference type="Google" id="ProtNLM"/>
    </source>
</evidence>
<dbReference type="Pfam" id="PF13041">
    <property type="entry name" value="PPR_2"/>
    <property type="match status" value="2"/>
</dbReference>
<reference evidence="4 5" key="1">
    <citation type="submission" date="2024-01" db="EMBL/GenBank/DDBJ databases">
        <title>The genomes of 5 underutilized Papilionoideae crops provide insights into root nodulation and disease resistance.</title>
        <authorList>
            <person name="Yuan L."/>
        </authorList>
    </citation>
    <scope>NUCLEOTIDE SEQUENCE [LARGE SCALE GENOMIC DNA]</scope>
    <source>
        <strain evidence="4">LY-2023</strain>
        <tissue evidence="4">Leaf</tissue>
    </source>
</reference>
<dbReference type="Proteomes" id="UP001359559">
    <property type="component" value="Unassembled WGS sequence"/>
</dbReference>
<dbReference type="InterPro" id="IPR011990">
    <property type="entry name" value="TPR-like_helical_dom_sf"/>
</dbReference>
<dbReference type="PANTHER" id="PTHR47874">
    <property type="entry name" value="EXPRESSED PROTEIN"/>
    <property type="match status" value="1"/>
</dbReference>
<evidence type="ECO:0000313" key="4">
    <source>
        <dbReference type="EMBL" id="KAK7279063.1"/>
    </source>
</evidence>
<evidence type="ECO:0000256" key="1">
    <source>
        <dbReference type="ARBA" id="ARBA00007626"/>
    </source>
</evidence>
<proteinExistence type="inferred from homology"/>
<evidence type="ECO:0000256" key="3">
    <source>
        <dbReference type="PROSITE-ProRule" id="PRU00708"/>
    </source>
</evidence>
<dbReference type="AlphaFoldDB" id="A0AAN9FVT4"/>
<protein>
    <recommendedName>
        <fullName evidence="6">Pentatricopeptide repeat-containing protein</fullName>
    </recommendedName>
</protein>
<dbReference type="EMBL" id="JAYKXN010000006">
    <property type="protein sequence ID" value="KAK7279063.1"/>
    <property type="molecule type" value="Genomic_DNA"/>
</dbReference>
<dbReference type="PROSITE" id="PS51375">
    <property type="entry name" value="PPR"/>
    <property type="match status" value="1"/>
</dbReference>
<gene>
    <name evidence="4" type="ORF">RJT34_24107</name>
</gene>
<accession>A0AAN9FVT4</accession>
<dbReference type="PANTHER" id="PTHR47874:SF1">
    <property type="entry name" value="OS05G0407900 PROTEIN"/>
    <property type="match status" value="1"/>
</dbReference>
<comment type="similarity">
    <text evidence="1">Belongs to the PPR family. P subfamily.</text>
</comment>
<name>A0AAN9FVT4_CLITE</name>
<keyword evidence="5" id="KW-1185">Reference proteome</keyword>
<evidence type="ECO:0000313" key="5">
    <source>
        <dbReference type="Proteomes" id="UP001359559"/>
    </source>
</evidence>
<comment type="caution">
    <text evidence="4">The sequence shown here is derived from an EMBL/GenBank/DDBJ whole genome shotgun (WGS) entry which is preliminary data.</text>
</comment>
<feature type="repeat" description="PPR" evidence="3">
    <location>
        <begin position="255"/>
        <end position="289"/>
    </location>
</feature>
<dbReference type="InterPro" id="IPR002885">
    <property type="entry name" value="PPR_rpt"/>
</dbReference>
<dbReference type="Gene3D" id="1.25.40.10">
    <property type="entry name" value="Tetratricopeptide repeat domain"/>
    <property type="match status" value="3"/>
</dbReference>
<organism evidence="4 5">
    <name type="scientific">Clitoria ternatea</name>
    <name type="common">Butterfly pea</name>
    <dbReference type="NCBI Taxonomy" id="43366"/>
    <lineage>
        <taxon>Eukaryota</taxon>
        <taxon>Viridiplantae</taxon>
        <taxon>Streptophyta</taxon>
        <taxon>Embryophyta</taxon>
        <taxon>Tracheophyta</taxon>
        <taxon>Spermatophyta</taxon>
        <taxon>Magnoliopsida</taxon>
        <taxon>eudicotyledons</taxon>
        <taxon>Gunneridae</taxon>
        <taxon>Pentapetalae</taxon>
        <taxon>rosids</taxon>
        <taxon>fabids</taxon>
        <taxon>Fabales</taxon>
        <taxon>Fabaceae</taxon>
        <taxon>Papilionoideae</taxon>
        <taxon>50 kb inversion clade</taxon>
        <taxon>NPAAA clade</taxon>
        <taxon>indigoferoid/millettioid clade</taxon>
        <taxon>Phaseoleae</taxon>
        <taxon>Clitoria</taxon>
    </lineage>
</organism>
<evidence type="ECO:0000256" key="2">
    <source>
        <dbReference type="ARBA" id="ARBA00022737"/>
    </source>
</evidence>
<dbReference type="InterPro" id="IPR044179">
    <property type="entry name" value="PPR5-like"/>
</dbReference>
<keyword evidence="2" id="KW-0677">Repeat</keyword>
<sequence length="507" mass="58247">MQLSLIRNPRMKRIWRFSSDAAQAQMLLSQFHGISRSSNPKTIIPSFTRKLCTVSNGFSDIVTLFTAKPRSTKQELTTEIAILRNELVRESSDTDEVRRILDENSECLNRTHPAGSPLLELLHQLDSRPSLALQVFNWRRKSSAVDNPMTAYEYSKGIKAAGRSKNIHLADELFKEAASKGIKTTSTYNALMGAYMFNNLADRCQSLFCDMKRNITCDPSIATYNILISVFGRLMLVDLMEATFQEINKLDLAMNISTYNHLIAGYISAWMWDDMEKVFQMLKAGPVQPNLKTYLLMLRGYAHSGNLDKMEEMYSFVKNDVTENDISLVRCMISAYCKSSEADRVKKIEALSKLIPEEEYSPWLNVLLIKLYAQEKWLEEMENAINKAFERGTPVKTTGIMKCIIATYFRCDAVERLETFVRRAEFAGWRVCRSLYHCKLVMYGSQMRLNNMQNVLDEMGNVKIDCTKKTLWIMYKAYLRSGHRSMVLKTLGQMFKHGYEVPLEAFP</sequence>